<accession>A0A1I5GUF9</accession>
<protein>
    <submittedName>
        <fullName evidence="4">Single-strand binding protein</fullName>
    </submittedName>
</protein>
<dbReference type="STRING" id="260086.SAMN05216207_10511"/>
<gene>
    <name evidence="4" type="ORF">SAMN05216207_10511</name>
</gene>
<keyword evidence="5" id="KW-1185">Reference proteome</keyword>
<sequence length="137" mass="15114">MSDQTYIGNIGKQPTFEFHERTGRARLQFSLAINKRYQDRDTGEWRDGRTLWLNVVAFGPVAENASNLSSGDPVVVIGQLADNSFIVTDDDGQSREIPRTEVQAKIVTADTRKAAITVTRSPRREHAGSTTAPEPVA</sequence>
<dbReference type="Pfam" id="PF00436">
    <property type="entry name" value="SSB"/>
    <property type="match status" value="1"/>
</dbReference>
<reference evidence="4 5" key="1">
    <citation type="submission" date="2016-10" db="EMBL/GenBank/DDBJ databases">
        <authorList>
            <person name="de Groot N.N."/>
        </authorList>
    </citation>
    <scope>NUCLEOTIDE SEQUENCE [LARGE SCALE GENOMIC DNA]</scope>
    <source>
        <strain evidence="4 5">CGMCC 4.1877</strain>
    </source>
</reference>
<evidence type="ECO:0000313" key="5">
    <source>
        <dbReference type="Proteomes" id="UP000199614"/>
    </source>
</evidence>
<evidence type="ECO:0000256" key="1">
    <source>
        <dbReference type="ARBA" id="ARBA00023125"/>
    </source>
</evidence>
<dbReference type="Proteomes" id="UP000199614">
    <property type="component" value="Unassembled WGS sequence"/>
</dbReference>
<name>A0A1I5GUF9_PSUAM</name>
<dbReference type="SUPFAM" id="SSF50249">
    <property type="entry name" value="Nucleic acid-binding proteins"/>
    <property type="match status" value="1"/>
</dbReference>
<dbReference type="RefSeq" id="WP_093354344.1">
    <property type="nucleotide sequence ID" value="NZ_FOUY01000051.1"/>
</dbReference>
<dbReference type="OrthoDB" id="4427276at2"/>
<evidence type="ECO:0000256" key="3">
    <source>
        <dbReference type="SAM" id="MobiDB-lite"/>
    </source>
</evidence>
<evidence type="ECO:0000313" key="4">
    <source>
        <dbReference type="EMBL" id="SFO39466.1"/>
    </source>
</evidence>
<dbReference type="InterPro" id="IPR000424">
    <property type="entry name" value="Primosome_PriB/ssb"/>
</dbReference>
<feature type="compositionally biased region" description="Polar residues" evidence="3">
    <location>
        <begin position="128"/>
        <end position="137"/>
    </location>
</feature>
<feature type="region of interest" description="Disordered" evidence="3">
    <location>
        <begin position="117"/>
        <end position="137"/>
    </location>
</feature>
<proteinExistence type="predicted"/>
<dbReference type="EMBL" id="FOUY01000051">
    <property type="protein sequence ID" value="SFO39466.1"/>
    <property type="molecule type" value="Genomic_DNA"/>
</dbReference>
<dbReference type="PROSITE" id="PS50935">
    <property type="entry name" value="SSB"/>
    <property type="match status" value="1"/>
</dbReference>
<dbReference type="InterPro" id="IPR012340">
    <property type="entry name" value="NA-bd_OB-fold"/>
</dbReference>
<dbReference type="Gene3D" id="2.40.50.140">
    <property type="entry name" value="Nucleic acid-binding proteins"/>
    <property type="match status" value="1"/>
</dbReference>
<dbReference type="CDD" id="cd04496">
    <property type="entry name" value="SSB_OBF"/>
    <property type="match status" value="1"/>
</dbReference>
<dbReference type="GO" id="GO:0003697">
    <property type="term" value="F:single-stranded DNA binding"/>
    <property type="evidence" value="ECO:0007669"/>
    <property type="project" value="InterPro"/>
</dbReference>
<organism evidence="4 5">
    <name type="scientific">Pseudonocardia ammonioxydans</name>
    <dbReference type="NCBI Taxonomy" id="260086"/>
    <lineage>
        <taxon>Bacteria</taxon>
        <taxon>Bacillati</taxon>
        <taxon>Actinomycetota</taxon>
        <taxon>Actinomycetes</taxon>
        <taxon>Pseudonocardiales</taxon>
        <taxon>Pseudonocardiaceae</taxon>
        <taxon>Pseudonocardia</taxon>
    </lineage>
</organism>
<evidence type="ECO:0000256" key="2">
    <source>
        <dbReference type="PROSITE-ProRule" id="PRU00252"/>
    </source>
</evidence>
<dbReference type="AlphaFoldDB" id="A0A1I5GUF9"/>
<keyword evidence="1 2" id="KW-0238">DNA-binding</keyword>